<sequence>MITPALTLRDMVLNASESHWRLPSFQDKLIFHNDYVLRQSATTCTISEKSLITLYLKLE</sequence>
<evidence type="ECO:0000313" key="2">
    <source>
        <dbReference type="Proteomes" id="UP000248291"/>
    </source>
</evidence>
<accession>A0AAN4TKH5</accession>
<dbReference type="EMBL" id="BGKA01000090">
    <property type="protein sequence ID" value="GBH16848.1"/>
    <property type="molecule type" value="Genomic_DNA"/>
</dbReference>
<reference evidence="1 2" key="1">
    <citation type="submission" date="2018-04" db="EMBL/GenBank/DDBJ databases">
        <title>Draft genome sequence of Pseudomonas syringae pv. actinidiae biovar 3 strains isolated from kiwifruit in Kagawa prefecture.</title>
        <authorList>
            <person name="Tabuchi M."/>
            <person name="Saito M."/>
            <person name="Fujiwara S."/>
            <person name="Sasa N."/>
            <person name="Akimitsu K."/>
            <person name="Gomi K."/>
            <person name="Konishi-Sugita S."/>
            <person name="Hamano K."/>
            <person name="Kataoka I."/>
        </authorList>
    </citation>
    <scope>NUCLEOTIDE SEQUENCE [LARGE SCALE GENOMIC DNA]</scope>
    <source>
        <strain evidence="1 2">MAFF212211</strain>
    </source>
</reference>
<dbReference type="Proteomes" id="UP000248291">
    <property type="component" value="Unassembled WGS sequence"/>
</dbReference>
<dbReference type="AlphaFoldDB" id="A0AAN4TKH5"/>
<protein>
    <submittedName>
        <fullName evidence="1">DNA segregation ATPase FtsK/SpoIIIE and related protein</fullName>
    </submittedName>
</protein>
<gene>
    <name evidence="1" type="ORF">KPSA3_02806</name>
</gene>
<name>A0AAN4TKH5_PSESF</name>
<proteinExistence type="predicted"/>
<evidence type="ECO:0000313" key="1">
    <source>
        <dbReference type="EMBL" id="GBH16848.1"/>
    </source>
</evidence>
<organism evidence="1 2">
    <name type="scientific">Pseudomonas syringae pv. actinidiae</name>
    <dbReference type="NCBI Taxonomy" id="103796"/>
    <lineage>
        <taxon>Bacteria</taxon>
        <taxon>Pseudomonadati</taxon>
        <taxon>Pseudomonadota</taxon>
        <taxon>Gammaproteobacteria</taxon>
        <taxon>Pseudomonadales</taxon>
        <taxon>Pseudomonadaceae</taxon>
        <taxon>Pseudomonas</taxon>
        <taxon>Pseudomonas syringae</taxon>
    </lineage>
</organism>
<comment type="caution">
    <text evidence="1">The sequence shown here is derived from an EMBL/GenBank/DDBJ whole genome shotgun (WGS) entry which is preliminary data.</text>
</comment>